<dbReference type="FunCoup" id="A0A212EVJ2">
    <property type="interactions" value="22"/>
</dbReference>
<evidence type="ECO:0000259" key="10">
    <source>
        <dbReference type="Pfam" id="PF02434"/>
    </source>
</evidence>
<keyword evidence="3" id="KW-0328">Glycosyltransferase</keyword>
<dbReference type="EMBL" id="AGBW02012180">
    <property type="protein sequence ID" value="OWR45512.1"/>
    <property type="molecule type" value="Genomic_DNA"/>
</dbReference>
<comment type="caution">
    <text evidence="11">The sequence shown here is derived from an EMBL/GenBank/DDBJ whole genome shotgun (WGS) entry which is preliminary data.</text>
</comment>
<dbReference type="eggNOG" id="KOG2246">
    <property type="taxonomic scope" value="Eukaryota"/>
</dbReference>
<gene>
    <name evidence="11" type="ORF">KGM_209618</name>
</gene>
<evidence type="ECO:0000256" key="2">
    <source>
        <dbReference type="ARBA" id="ARBA00008661"/>
    </source>
</evidence>
<dbReference type="PANTHER" id="PTHR10811">
    <property type="entry name" value="FRINGE-RELATED"/>
    <property type="match status" value="1"/>
</dbReference>
<dbReference type="STRING" id="278856.A0A212EVJ2"/>
<evidence type="ECO:0000256" key="8">
    <source>
        <dbReference type="ARBA" id="ARBA00023136"/>
    </source>
</evidence>
<keyword evidence="4" id="KW-0808">Transferase</keyword>
<dbReference type="GO" id="GO:0016020">
    <property type="term" value="C:membrane"/>
    <property type="evidence" value="ECO:0007669"/>
    <property type="project" value="UniProtKB-SubCell"/>
</dbReference>
<protein>
    <submittedName>
        <fullName evidence="11">Beta-1,3-glucosyltransferase</fullName>
    </submittedName>
</protein>
<keyword evidence="8" id="KW-0472">Membrane</keyword>
<keyword evidence="5" id="KW-0812">Transmembrane</keyword>
<keyword evidence="7" id="KW-1133">Transmembrane helix</keyword>
<evidence type="ECO:0000256" key="1">
    <source>
        <dbReference type="ARBA" id="ARBA00004606"/>
    </source>
</evidence>
<evidence type="ECO:0000256" key="7">
    <source>
        <dbReference type="ARBA" id="ARBA00022989"/>
    </source>
</evidence>
<sequence>MIEFIRSLVQRLEQQISHQYVLKAFLINSNIRCIPVGLDWFCDLELLMRSQLDSRNIVFTIVSQTEPYHSSVANRLKQDIAEQIFQLEERKPIVHVTHKDIPVSGAWTIIPLLRPLINKHKNSDVRWILFIEPHTAVRCENLIKALAAADRKKEIMWIGYPLRDSEPTIIHHFKFYEELEEEGGFVYPHFASGFAMRLELIDKLINQIESGERHLEADFSIDPAFELAQLVYGEKDSPGPLLTPDLSFCVISGDSCATYPRQFDICGSPMPEDSIFFAVKTWSGFHSTRARVVKKTWGKYVTHLQFFSDKADPSLPAINTGVPNTKTGHCEKTMTILKQAVKIVENLPKVKWIVLADDDTILGIQRLREILTCYRGGYDVTVIAERYGYGYGKKISGGKGYSYPTGGGGTALSVGAAVALSSCPCSTLDQPDDMALGACAARRNITITHSPLFHQARPQDYPREVLARDRPASFHRLSAPPGRVYSTWFQRDDLAIRGTGRDEL</sequence>
<dbReference type="Gene3D" id="3.90.550.50">
    <property type="match status" value="2"/>
</dbReference>
<feature type="domain" description="Fringe-like glycosyltransferase" evidence="10">
    <location>
        <begin position="272"/>
        <end position="477"/>
    </location>
</feature>
<dbReference type="GO" id="GO:0016757">
    <property type="term" value="F:glycosyltransferase activity"/>
    <property type="evidence" value="ECO:0007669"/>
    <property type="project" value="UniProtKB-KW"/>
</dbReference>
<evidence type="ECO:0000256" key="9">
    <source>
        <dbReference type="ARBA" id="ARBA00037847"/>
    </source>
</evidence>
<evidence type="ECO:0000313" key="12">
    <source>
        <dbReference type="Proteomes" id="UP000007151"/>
    </source>
</evidence>
<dbReference type="InParanoid" id="A0A212EVJ2"/>
<dbReference type="Proteomes" id="UP000007151">
    <property type="component" value="Unassembled WGS sequence"/>
</dbReference>
<evidence type="ECO:0000256" key="4">
    <source>
        <dbReference type="ARBA" id="ARBA00022679"/>
    </source>
</evidence>
<dbReference type="GO" id="GO:0012505">
    <property type="term" value="C:endomembrane system"/>
    <property type="evidence" value="ECO:0007669"/>
    <property type="project" value="UniProtKB-SubCell"/>
</dbReference>
<dbReference type="KEGG" id="dpl:KGM_209618"/>
<comment type="subcellular location">
    <subcellularLocation>
        <location evidence="9">Endomembrane system</location>
        <topology evidence="9">Single-pass membrane protein</topology>
    </subcellularLocation>
    <subcellularLocation>
        <location evidence="1">Membrane</location>
        <topology evidence="1">Single-pass type II membrane protein</topology>
    </subcellularLocation>
</comment>
<evidence type="ECO:0000256" key="6">
    <source>
        <dbReference type="ARBA" id="ARBA00022968"/>
    </source>
</evidence>
<comment type="similarity">
    <text evidence="2">Belongs to the glycosyltransferase 31 family.</text>
</comment>
<accession>A0A212EVJ2</accession>
<keyword evidence="6" id="KW-0735">Signal-anchor</keyword>
<evidence type="ECO:0000256" key="5">
    <source>
        <dbReference type="ARBA" id="ARBA00022692"/>
    </source>
</evidence>
<dbReference type="Pfam" id="PF02434">
    <property type="entry name" value="Fringe"/>
    <property type="match status" value="1"/>
</dbReference>
<organism evidence="11 12">
    <name type="scientific">Danaus plexippus plexippus</name>
    <dbReference type="NCBI Taxonomy" id="278856"/>
    <lineage>
        <taxon>Eukaryota</taxon>
        <taxon>Metazoa</taxon>
        <taxon>Ecdysozoa</taxon>
        <taxon>Arthropoda</taxon>
        <taxon>Hexapoda</taxon>
        <taxon>Insecta</taxon>
        <taxon>Pterygota</taxon>
        <taxon>Neoptera</taxon>
        <taxon>Endopterygota</taxon>
        <taxon>Lepidoptera</taxon>
        <taxon>Glossata</taxon>
        <taxon>Ditrysia</taxon>
        <taxon>Papilionoidea</taxon>
        <taxon>Nymphalidae</taxon>
        <taxon>Danainae</taxon>
        <taxon>Danaini</taxon>
        <taxon>Danaina</taxon>
        <taxon>Danaus</taxon>
        <taxon>Danaus</taxon>
    </lineage>
</organism>
<keyword evidence="12" id="KW-1185">Reference proteome</keyword>
<evidence type="ECO:0000313" key="11">
    <source>
        <dbReference type="EMBL" id="OWR45512.1"/>
    </source>
</evidence>
<name>A0A212EVJ2_DANPL</name>
<dbReference type="AlphaFoldDB" id="A0A212EVJ2"/>
<evidence type="ECO:0000256" key="3">
    <source>
        <dbReference type="ARBA" id="ARBA00022676"/>
    </source>
</evidence>
<reference evidence="11 12" key="1">
    <citation type="journal article" date="2011" name="Cell">
        <title>The monarch butterfly genome yields insights into long-distance migration.</title>
        <authorList>
            <person name="Zhan S."/>
            <person name="Merlin C."/>
            <person name="Boore J.L."/>
            <person name="Reppert S.M."/>
        </authorList>
    </citation>
    <scope>NUCLEOTIDE SEQUENCE [LARGE SCALE GENOMIC DNA]</scope>
    <source>
        <strain evidence="11">F-2</strain>
    </source>
</reference>
<proteinExistence type="inferred from homology"/>
<dbReference type="InterPro" id="IPR003378">
    <property type="entry name" value="Fringe-like_glycosylTrfase"/>
</dbReference>